<gene>
    <name evidence="1" type="ORF">PDMSB3_2114</name>
</gene>
<organism evidence="1 2">
    <name type="scientific">Paraburkholderia dioscoreae</name>
    <dbReference type="NCBI Taxonomy" id="2604047"/>
    <lineage>
        <taxon>Bacteria</taxon>
        <taxon>Pseudomonadati</taxon>
        <taxon>Pseudomonadota</taxon>
        <taxon>Betaproteobacteria</taxon>
        <taxon>Burkholderiales</taxon>
        <taxon>Burkholderiaceae</taxon>
        <taxon>Paraburkholderia</taxon>
    </lineage>
</organism>
<keyword evidence="2" id="KW-1185">Reference proteome</keyword>
<accession>A0A5Q4ZFY2</accession>
<sequence>MTKRHSNTWAASRRKNATHAMFIDSRTVSSAACAVDISRFQRVRSNASKEGAGWHGGCLFMPVFNIVIIPVRSAWRDLPDSRTISIVRISDEKRDELPKEWGLARAGGVFPLFRHRLYRLGSVWTARAVHQQEHCDDARATRFAGGGAGAFGRHSACHAR</sequence>
<name>A0A5Q4ZFY2_9BURK</name>
<dbReference type="KEGG" id="pdio:PDMSB3_2114"/>
<proteinExistence type="predicted"/>
<dbReference type="Proteomes" id="UP000325811">
    <property type="component" value="Chromosome I"/>
</dbReference>
<evidence type="ECO:0000313" key="1">
    <source>
        <dbReference type="EMBL" id="VVD28570.1"/>
    </source>
</evidence>
<reference evidence="1 2" key="1">
    <citation type="submission" date="2019-08" db="EMBL/GenBank/DDBJ databases">
        <authorList>
            <person name="Herpell B J."/>
        </authorList>
    </citation>
    <scope>NUCLEOTIDE SEQUENCE [LARGE SCALE GENOMIC DNA]</scope>
    <source>
        <strain evidence="2">Msb3</strain>
    </source>
</reference>
<evidence type="ECO:0000313" key="2">
    <source>
        <dbReference type="Proteomes" id="UP000325811"/>
    </source>
</evidence>
<protein>
    <submittedName>
        <fullName evidence="1">Uncharacterized protein</fullName>
    </submittedName>
</protein>
<dbReference type="EMBL" id="LR699553">
    <property type="protein sequence ID" value="VVD28570.1"/>
    <property type="molecule type" value="Genomic_DNA"/>
</dbReference>
<dbReference type="AlphaFoldDB" id="A0A5Q4ZFY2"/>